<name>A0A928KRB7_9FIRM</name>
<accession>A0A928KRB7</accession>
<dbReference type="Proteomes" id="UP000754750">
    <property type="component" value="Unassembled WGS sequence"/>
</dbReference>
<evidence type="ECO:0000259" key="1">
    <source>
        <dbReference type="Pfam" id="PF13408"/>
    </source>
</evidence>
<dbReference type="EMBL" id="SVNY01000001">
    <property type="protein sequence ID" value="MBE6832488.1"/>
    <property type="molecule type" value="Genomic_DNA"/>
</dbReference>
<proteinExistence type="predicted"/>
<sequence length="81" mass="9356">MFSMSRSDLKPAYICGSYHRRGRKGCTSHHTRVDLLDDLLKRYIRMVKENSADMLEQMNAAIQNESTAVKHNEETSAILQR</sequence>
<feature type="domain" description="Recombinase zinc beta ribbon" evidence="1">
    <location>
        <begin position="10"/>
        <end position="45"/>
    </location>
</feature>
<comment type="caution">
    <text evidence="2">The sequence shown here is derived from an EMBL/GenBank/DDBJ whole genome shotgun (WGS) entry which is preliminary data.</text>
</comment>
<organism evidence="2 3">
    <name type="scientific">Faecalispora sporosphaeroides</name>
    <dbReference type="NCBI Taxonomy" id="1549"/>
    <lineage>
        <taxon>Bacteria</taxon>
        <taxon>Bacillati</taxon>
        <taxon>Bacillota</taxon>
        <taxon>Clostridia</taxon>
        <taxon>Eubacteriales</taxon>
        <taxon>Oscillospiraceae</taxon>
        <taxon>Faecalispora</taxon>
    </lineage>
</organism>
<dbReference type="InterPro" id="IPR025827">
    <property type="entry name" value="Zn_ribbon_recom_dom"/>
</dbReference>
<evidence type="ECO:0000313" key="3">
    <source>
        <dbReference type="Proteomes" id="UP000754750"/>
    </source>
</evidence>
<dbReference type="Pfam" id="PF13408">
    <property type="entry name" value="Zn_ribbon_recom"/>
    <property type="match status" value="1"/>
</dbReference>
<dbReference type="AlphaFoldDB" id="A0A928KRB7"/>
<evidence type="ECO:0000313" key="2">
    <source>
        <dbReference type="EMBL" id="MBE6832488.1"/>
    </source>
</evidence>
<gene>
    <name evidence="2" type="ORF">E7512_02715</name>
</gene>
<protein>
    <recommendedName>
        <fullName evidence="1">Recombinase zinc beta ribbon domain-containing protein</fullName>
    </recommendedName>
</protein>
<reference evidence="2" key="1">
    <citation type="submission" date="2019-04" db="EMBL/GenBank/DDBJ databases">
        <title>Evolution of Biomass-Degrading Anaerobic Consortia Revealed by Metagenomics.</title>
        <authorList>
            <person name="Peng X."/>
        </authorList>
    </citation>
    <scope>NUCLEOTIDE SEQUENCE</scope>
    <source>
        <strain evidence="2">SIG551</strain>
    </source>
</reference>